<gene>
    <name evidence="1" type="ORF">LSH36_59g08061</name>
</gene>
<name>A0AAD9NC21_9ANNE</name>
<keyword evidence="2" id="KW-1185">Reference proteome</keyword>
<accession>A0AAD9NC21</accession>
<feature type="non-terminal residue" evidence="1">
    <location>
        <position position="1"/>
    </location>
</feature>
<proteinExistence type="predicted"/>
<organism evidence="1 2">
    <name type="scientific">Paralvinella palmiformis</name>
    <dbReference type="NCBI Taxonomy" id="53620"/>
    <lineage>
        <taxon>Eukaryota</taxon>
        <taxon>Metazoa</taxon>
        <taxon>Spiralia</taxon>
        <taxon>Lophotrochozoa</taxon>
        <taxon>Annelida</taxon>
        <taxon>Polychaeta</taxon>
        <taxon>Sedentaria</taxon>
        <taxon>Canalipalpata</taxon>
        <taxon>Terebellida</taxon>
        <taxon>Terebelliformia</taxon>
        <taxon>Alvinellidae</taxon>
        <taxon>Paralvinella</taxon>
    </lineage>
</organism>
<dbReference type="EMBL" id="JAODUP010000059">
    <property type="protein sequence ID" value="KAK2164767.1"/>
    <property type="molecule type" value="Genomic_DNA"/>
</dbReference>
<dbReference type="Proteomes" id="UP001208570">
    <property type="component" value="Unassembled WGS sequence"/>
</dbReference>
<evidence type="ECO:0000313" key="1">
    <source>
        <dbReference type="EMBL" id="KAK2164767.1"/>
    </source>
</evidence>
<protein>
    <submittedName>
        <fullName evidence="1">Uncharacterized protein</fullName>
    </submittedName>
</protein>
<comment type="caution">
    <text evidence="1">The sequence shown here is derived from an EMBL/GenBank/DDBJ whole genome shotgun (WGS) entry which is preliminary data.</text>
</comment>
<evidence type="ECO:0000313" key="2">
    <source>
        <dbReference type="Proteomes" id="UP001208570"/>
    </source>
</evidence>
<sequence length="49" mass="5714">VDRGHVTLQNFKFKQNNTSDNYRYYINLFLKVFPCGKSSTGDHRCDQAS</sequence>
<reference evidence="1" key="1">
    <citation type="journal article" date="2023" name="Mol. Biol. Evol.">
        <title>Third-Generation Sequencing Reveals the Adaptive Role of the Epigenome in Three Deep-Sea Polychaetes.</title>
        <authorList>
            <person name="Perez M."/>
            <person name="Aroh O."/>
            <person name="Sun Y."/>
            <person name="Lan Y."/>
            <person name="Juniper S.K."/>
            <person name="Young C.R."/>
            <person name="Angers B."/>
            <person name="Qian P.Y."/>
        </authorList>
    </citation>
    <scope>NUCLEOTIDE SEQUENCE</scope>
    <source>
        <strain evidence="1">P08H-3</strain>
    </source>
</reference>
<dbReference type="AlphaFoldDB" id="A0AAD9NC21"/>